<accession>A0A5B7KG11</accession>
<reference evidence="2 3" key="1">
    <citation type="submission" date="2019-05" db="EMBL/GenBank/DDBJ databases">
        <title>Another draft genome of Portunus trituberculatus and its Hox gene families provides insights of decapod evolution.</title>
        <authorList>
            <person name="Jeong J.-H."/>
            <person name="Song I."/>
            <person name="Kim S."/>
            <person name="Choi T."/>
            <person name="Kim D."/>
            <person name="Ryu S."/>
            <person name="Kim W."/>
        </authorList>
    </citation>
    <scope>NUCLEOTIDE SEQUENCE [LARGE SCALE GENOMIC DNA]</scope>
    <source>
        <tissue evidence="2">Muscle</tissue>
    </source>
</reference>
<evidence type="ECO:0000313" key="2">
    <source>
        <dbReference type="EMBL" id="MPD04029.1"/>
    </source>
</evidence>
<keyword evidence="3" id="KW-1185">Reference proteome</keyword>
<name>A0A5B7KG11_PORTR</name>
<dbReference type="Proteomes" id="UP000324222">
    <property type="component" value="Unassembled WGS sequence"/>
</dbReference>
<gene>
    <name evidence="2" type="ORF">E2C01_099697</name>
</gene>
<evidence type="ECO:0000256" key="1">
    <source>
        <dbReference type="SAM" id="MobiDB-lite"/>
    </source>
</evidence>
<protein>
    <submittedName>
        <fullName evidence="2">Uncharacterized protein</fullName>
    </submittedName>
</protein>
<dbReference type="EMBL" id="VSRR010139144">
    <property type="protein sequence ID" value="MPD04029.1"/>
    <property type="molecule type" value="Genomic_DNA"/>
</dbReference>
<proteinExistence type="predicted"/>
<evidence type="ECO:0000313" key="3">
    <source>
        <dbReference type="Proteomes" id="UP000324222"/>
    </source>
</evidence>
<dbReference type="AlphaFoldDB" id="A0A5B7KG11"/>
<feature type="region of interest" description="Disordered" evidence="1">
    <location>
        <begin position="24"/>
        <end position="45"/>
    </location>
</feature>
<sequence>MAASVWGEGRYVFRCTKDVLRAEPLPPSPYTPQAERSRRLRRERESSWGVCSCLKDFTLLYSEVDQATVLLPCPLAIVPPCPCSTSTSLRAAQGLRRVADSGDDREGAIYVPDVSVSVGCLPMTVGGDVTPRPRCY</sequence>
<comment type="caution">
    <text evidence="2">The sequence shown here is derived from an EMBL/GenBank/DDBJ whole genome shotgun (WGS) entry which is preliminary data.</text>
</comment>
<organism evidence="2 3">
    <name type="scientific">Portunus trituberculatus</name>
    <name type="common">Swimming crab</name>
    <name type="synonym">Neptunus trituberculatus</name>
    <dbReference type="NCBI Taxonomy" id="210409"/>
    <lineage>
        <taxon>Eukaryota</taxon>
        <taxon>Metazoa</taxon>
        <taxon>Ecdysozoa</taxon>
        <taxon>Arthropoda</taxon>
        <taxon>Crustacea</taxon>
        <taxon>Multicrustacea</taxon>
        <taxon>Malacostraca</taxon>
        <taxon>Eumalacostraca</taxon>
        <taxon>Eucarida</taxon>
        <taxon>Decapoda</taxon>
        <taxon>Pleocyemata</taxon>
        <taxon>Brachyura</taxon>
        <taxon>Eubrachyura</taxon>
        <taxon>Portunoidea</taxon>
        <taxon>Portunidae</taxon>
        <taxon>Portuninae</taxon>
        <taxon>Portunus</taxon>
    </lineage>
</organism>